<name>A0A0F9U8D0_9ZZZZ</name>
<dbReference type="Gene3D" id="3.40.630.30">
    <property type="match status" value="1"/>
</dbReference>
<dbReference type="InterPro" id="IPR016181">
    <property type="entry name" value="Acyl_CoA_acyltransferase"/>
</dbReference>
<reference evidence="1" key="1">
    <citation type="journal article" date="2015" name="Nature">
        <title>Complex archaea that bridge the gap between prokaryotes and eukaryotes.</title>
        <authorList>
            <person name="Spang A."/>
            <person name="Saw J.H."/>
            <person name="Jorgensen S.L."/>
            <person name="Zaremba-Niedzwiedzka K."/>
            <person name="Martijn J."/>
            <person name="Lind A.E."/>
            <person name="van Eijk R."/>
            <person name="Schleper C."/>
            <person name="Guy L."/>
            <person name="Ettema T.J."/>
        </authorList>
    </citation>
    <scope>NUCLEOTIDE SEQUENCE</scope>
</reference>
<protein>
    <recommendedName>
        <fullName evidence="2">BioF2-like acetyltransferase domain-containing protein</fullName>
    </recommendedName>
</protein>
<evidence type="ECO:0008006" key="2">
    <source>
        <dbReference type="Google" id="ProtNLM"/>
    </source>
</evidence>
<accession>A0A0F9U8D0</accession>
<evidence type="ECO:0000313" key="1">
    <source>
        <dbReference type="EMBL" id="KKN49893.1"/>
    </source>
</evidence>
<sequence length="265" mass="30545">MTVSTLVSMQTALYSDLDKEYNQAMSGPYEDMGSVGLKDGRITGYWRPAVGLTVEQLMNLWQTSQDIYYMDFLENGLSPVSKVLLLKGYTATPYYTQIIELLKPVEVLKQELRKSYKSLVNKNVIINDMDEITPFRRLHEKVKGVTRSQETWDIQQKMLWKKQAFCLTQTHFKTRRNPLPSNTVTDAGMLVYYNEYMAYYASGCSTVDSHALMWQAIVKAKELGCKRFEMGEQVFDDTKKGNISKFKRGFGGDTEVRLILERKKV</sequence>
<dbReference type="EMBL" id="LAZR01001145">
    <property type="protein sequence ID" value="KKN49893.1"/>
    <property type="molecule type" value="Genomic_DNA"/>
</dbReference>
<proteinExistence type="predicted"/>
<dbReference type="AlphaFoldDB" id="A0A0F9U8D0"/>
<organism evidence="1">
    <name type="scientific">marine sediment metagenome</name>
    <dbReference type="NCBI Taxonomy" id="412755"/>
    <lineage>
        <taxon>unclassified sequences</taxon>
        <taxon>metagenomes</taxon>
        <taxon>ecological metagenomes</taxon>
    </lineage>
</organism>
<gene>
    <name evidence="1" type="ORF">LCGC14_0638190</name>
</gene>
<dbReference type="SUPFAM" id="SSF55729">
    <property type="entry name" value="Acyl-CoA N-acyltransferases (Nat)"/>
    <property type="match status" value="1"/>
</dbReference>
<comment type="caution">
    <text evidence="1">The sequence shown here is derived from an EMBL/GenBank/DDBJ whole genome shotgun (WGS) entry which is preliminary data.</text>
</comment>